<organism evidence="1 2">
    <name type="scientific">Akanthomyces muscarius</name>
    <name type="common">Entomopathogenic fungus</name>
    <name type="synonym">Lecanicillium muscarium</name>
    <dbReference type="NCBI Taxonomy" id="2231603"/>
    <lineage>
        <taxon>Eukaryota</taxon>
        <taxon>Fungi</taxon>
        <taxon>Dikarya</taxon>
        <taxon>Ascomycota</taxon>
        <taxon>Pezizomycotina</taxon>
        <taxon>Sordariomycetes</taxon>
        <taxon>Hypocreomycetidae</taxon>
        <taxon>Hypocreales</taxon>
        <taxon>Cordycipitaceae</taxon>
        <taxon>Akanthomyces</taxon>
    </lineage>
</organism>
<proteinExistence type="predicted"/>
<comment type="caution">
    <text evidence="1">The sequence shown here is derived from an EMBL/GenBank/DDBJ whole genome shotgun (WGS) entry which is preliminary data.</text>
</comment>
<protein>
    <submittedName>
        <fullName evidence="1">Uncharacterized protein</fullName>
    </submittedName>
</protein>
<dbReference type="GeneID" id="80888637"/>
<evidence type="ECO:0000313" key="1">
    <source>
        <dbReference type="EMBL" id="KAJ4146923.1"/>
    </source>
</evidence>
<name>A0A9W8Q4W9_AKAMU</name>
<sequence length="339" mass="39135">MHSSSSFPYTIVSYSAIPPVMPFQYPQNLDSFYSTFRPYDAGLHYLTRIGILPSQYIYKLPCSTDALETAFIGNPSLPVIQYICRLGLSLTGSIIGEPPDLLRHVQGLATLDANIYIALQILEALVLQRSGSLLYEQALEELRHHICKERLADRVRDQNSHNIVWAYWQLIFEGENSPFLRHDWTAIVVELQSLTIPDELESPWAYQSAKYLEGFCELYTARGTPGVKVSMLFLRPYPDDSYESLKDLFIRISFAMLHIESLSPGQREELLGDYGVYLRSCPLASPKSRLRGFRREYFVLNTFYWLHNHFKTGASMDEWRTWRQSLESFIIRNDDASYV</sequence>
<evidence type="ECO:0000313" key="2">
    <source>
        <dbReference type="Proteomes" id="UP001144673"/>
    </source>
</evidence>
<keyword evidence="2" id="KW-1185">Reference proteome</keyword>
<dbReference type="EMBL" id="JAJHUN010000010">
    <property type="protein sequence ID" value="KAJ4146923.1"/>
    <property type="molecule type" value="Genomic_DNA"/>
</dbReference>
<dbReference type="AlphaFoldDB" id="A0A9W8Q4W9"/>
<reference evidence="1" key="1">
    <citation type="journal article" date="2023" name="Access Microbiol">
        <title>De-novo genome assembly for Akanthomyces muscarius, a biocontrol agent of insect agricultural pests.</title>
        <authorList>
            <person name="Erdos Z."/>
            <person name="Studholme D.J."/>
            <person name="Raymond B."/>
            <person name="Sharma M."/>
        </authorList>
    </citation>
    <scope>NUCLEOTIDE SEQUENCE</scope>
    <source>
        <strain evidence="1">Ve6</strain>
    </source>
</reference>
<accession>A0A9W8Q4W9</accession>
<dbReference type="RefSeq" id="XP_056049864.1">
    <property type="nucleotide sequence ID" value="XM_056192760.1"/>
</dbReference>
<gene>
    <name evidence="1" type="ORF">LMH87_001478</name>
</gene>
<dbReference type="KEGG" id="amus:LMH87_001478"/>
<dbReference type="Proteomes" id="UP001144673">
    <property type="component" value="Chromosome 3"/>
</dbReference>